<protein>
    <submittedName>
        <fullName evidence="2">Uncharacterized protein</fullName>
    </submittedName>
</protein>
<evidence type="ECO:0000313" key="1">
    <source>
        <dbReference type="Proteomes" id="UP000887576"/>
    </source>
</evidence>
<dbReference type="WBParaSite" id="JU765_v2.g8097.t1">
    <property type="protein sequence ID" value="JU765_v2.g8097.t1"/>
    <property type="gene ID" value="JU765_v2.g8097"/>
</dbReference>
<name>A0AC34RM66_9BILA</name>
<dbReference type="Proteomes" id="UP000887576">
    <property type="component" value="Unplaced"/>
</dbReference>
<evidence type="ECO:0000313" key="2">
    <source>
        <dbReference type="WBParaSite" id="JU765_v2.g8097.t1"/>
    </source>
</evidence>
<organism evidence="1 2">
    <name type="scientific">Panagrolaimus sp. JU765</name>
    <dbReference type="NCBI Taxonomy" id="591449"/>
    <lineage>
        <taxon>Eukaryota</taxon>
        <taxon>Metazoa</taxon>
        <taxon>Ecdysozoa</taxon>
        <taxon>Nematoda</taxon>
        <taxon>Chromadorea</taxon>
        <taxon>Rhabditida</taxon>
        <taxon>Tylenchina</taxon>
        <taxon>Panagrolaimomorpha</taxon>
        <taxon>Panagrolaimoidea</taxon>
        <taxon>Panagrolaimidae</taxon>
        <taxon>Panagrolaimus</taxon>
    </lineage>
</organism>
<accession>A0AC34RM66</accession>
<proteinExistence type="predicted"/>
<reference evidence="2" key="1">
    <citation type="submission" date="2022-11" db="UniProtKB">
        <authorList>
            <consortium name="WormBaseParasite"/>
        </authorList>
    </citation>
    <scope>IDENTIFICATION</scope>
</reference>
<sequence length="138" mass="16252">MTQPRTSSIVTNSENDKSSIIYKADKNYVFQRGFYENEVYEKATKFTNFLVNLQYLILTISALFNELLRNFGLLKTFYPQERPEQKDFTKLYAKRETIFVNNCYRPVCDIIGRPIAGVPGTKMTLKDRVSKDYNWTFE</sequence>